<dbReference type="GO" id="GO:0016740">
    <property type="term" value="F:transferase activity"/>
    <property type="evidence" value="ECO:0007669"/>
    <property type="project" value="UniProtKB-ARBA"/>
</dbReference>
<reference evidence="6 7" key="1">
    <citation type="journal article" date="2016" name="Environ. Microbiol.">
        <title>Genomic resolution of a cold subsurface aquifer community provides metabolic insights for novel microbes adapted to high CO concentrations.</title>
        <authorList>
            <person name="Probst A.J."/>
            <person name="Castelle C.J."/>
            <person name="Singh A."/>
            <person name="Brown C.T."/>
            <person name="Anantharaman K."/>
            <person name="Sharon I."/>
            <person name="Hug L.A."/>
            <person name="Burstein D."/>
            <person name="Emerson J.B."/>
            <person name="Thomas B.C."/>
            <person name="Banfield J.F."/>
        </authorList>
    </citation>
    <scope>NUCLEOTIDE SEQUENCE [LARGE SCALE GENOMIC DNA]</scope>
    <source>
        <strain evidence="6">CG2_30_33_16</strain>
    </source>
</reference>
<proteinExistence type="predicted"/>
<evidence type="ECO:0000256" key="3">
    <source>
        <dbReference type="ARBA" id="ARBA00022989"/>
    </source>
</evidence>
<dbReference type="Proteomes" id="UP000183758">
    <property type="component" value="Unassembled WGS sequence"/>
</dbReference>
<sequence length="150" mass="17535">MRKDKKILPPIYFFICLIATVMLYIFFPITKIVYYPLNLLGIVFVIFGIVINIWADNAFKTNKTTVKPFEKPSVLITSKSFSFSRHPMYLGFVSVLLGLSILLGTLSPFLTPVLMFIILETKFIPHEEETLEEIFGQKYKDYKNKIRRWL</sequence>
<keyword evidence="3 5" id="KW-1133">Transmembrane helix</keyword>
<keyword evidence="4 5" id="KW-0472">Membrane</keyword>
<evidence type="ECO:0000256" key="1">
    <source>
        <dbReference type="ARBA" id="ARBA00004127"/>
    </source>
</evidence>
<evidence type="ECO:0000256" key="4">
    <source>
        <dbReference type="ARBA" id="ARBA00023136"/>
    </source>
</evidence>
<dbReference type="GO" id="GO:0012505">
    <property type="term" value="C:endomembrane system"/>
    <property type="evidence" value="ECO:0007669"/>
    <property type="project" value="UniProtKB-SubCell"/>
</dbReference>
<evidence type="ECO:0008006" key="8">
    <source>
        <dbReference type="Google" id="ProtNLM"/>
    </source>
</evidence>
<feature type="transmembrane region" description="Helical" evidence="5">
    <location>
        <begin position="33"/>
        <end position="55"/>
    </location>
</feature>
<dbReference type="AlphaFoldDB" id="A0A1J5HPH0"/>
<dbReference type="InterPro" id="IPR007318">
    <property type="entry name" value="Phopholipid_MeTrfase"/>
</dbReference>
<dbReference type="EMBL" id="MNZM01000104">
    <property type="protein sequence ID" value="OIP82767.1"/>
    <property type="molecule type" value="Genomic_DNA"/>
</dbReference>
<dbReference type="PANTHER" id="PTHR12714:SF11">
    <property type="entry name" value="PROTEIN C-TERMINAL S-ISOPRENYLCYSTEINE CARBOXYL O-METHYLTRANSFERASE"/>
    <property type="match status" value="1"/>
</dbReference>
<name>A0A1J5HPH0_9BACT</name>
<evidence type="ECO:0000256" key="2">
    <source>
        <dbReference type="ARBA" id="ARBA00022692"/>
    </source>
</evidence>
<dbReference type="Pfam" id="PF04191">
    <property type="entry name" value="PEMT"/>
    <property type="match status" value="1"/>
</dbReference>
<feature type="transmembrane region" description="Helical" evidence="5">
    <location>
        <begin position="7"/>
        <end position="27"/>
    </location>
</feature>
<feature type="transmembrane region" description="Helical" evidence="5">
    <location>
        <begin position="89"/>
        <end position="119"/>
    </location>
</feature>
<keyword evidence="2 5" id="KW-0812">Transmembrane</keyword>
<comment type="caution">
    <text evidence="6">The sequence shown here is derived from an EMBL/GenBank/DDBJ whole genome shotgun (WGS) entry which is preliminary data.</text>
</comment>
<organism evidence="6 7">
    <name type="scientific">Candidatus Roizmanbacteria bacterium CG2_30_33_16</name>
    <dbReference type="NCBI Taxonomy" id="1805340"/>
    <lineage>
        <taxon>Bacteria</taxon>
        <taxon>Candidatus Roizmaniibacteriota</taxon>
    </lineage>
</organism>
<dbReference type="Gene3D" id="1.20.120.1630">
    <property type="match status" value="1"/>
</dbReference>
<comment type="subcellular location">
    <subcellularLocation>
        <location evidence="1">Endomembrane system</location>
        <topology evidence="1">Multi-pass membrane protein</topology>
    </subcellularLocation>
</comment>
<evidence type="ECO:0000313" key="7">
    <source>
        <dbReference type="Proteomes" id="UP000183758"/>
    </source>
</evidence>
<dbReference type="PANTHER" id="PTHR12714">
    <property type="entry name" value="PROTEIN-S ISOPRENYLCYSTEINE O-METHYLTRANSFERASE"/>
    <property type="match status" value="1"/>
</dbReference>
<accession>A0A1J5HPH0</accession>
<evidence type="ECO:0000256" key="5">
    <source>
        <dbReference type="SAM" id="Phobius"/>
    </source>
</evidence>
<evidence type="ECO:0000313" key="6">
    <source>
        <dbReference type="EMBL" id="OIP82767.1"/>
    </source>
</evidence>
<protein>
    <recommendedName>
        <fullName evidence="8">Steroid 5-alpha reductase C-terminal domain-containing protein</fullName>
    </recommendedName>
</protein>
<gene>
    <name evidence="6" type="ORF">AUK04_04170</name>
</gene>